<sequence length="506" mass="56367">MSSSNAQSMWEPLVTFTVQLAPVEQYSMELKGGESGRGWALHNPETYASCSNKEERHETEQCLACSNPSTRKYRCPCKAARYCSAECQAADDLHPRLCLGRQAAKAVPSHGLALEQRPSNNHYVAAILPTDDLVPRFIWLGIHMNPKTGQMTFATDRMDFAKSDGKSDDKSSNPSIIHIGLNALDTPMKKELGHGVDLLKFGPHNDTTTRNLNKCLLSFGKPGFVACHFGLNIVWAYDIDANGAFKSPRDVSVRDIRHAIDCHVLNASNPAISQPNRFILAGGMIRALKVNDLSDKWMEALGVSQQVEKVMIPKEHESFEAYPVSRLFHLGLRWYIRTAIPIGTQPTGEIHEDHEELLDVFRETVSKLKHPSSFHLLQVCGNQIESAHLNALLEYLRLAKASNTPASENGFRKYWEYFKRKETDKGHPLDGIPSPYDLENGRAHDANSAVLVNMLQAFKSYEKFLENVTDADDHVEGGLNKPKAELTGLPAQQIIEKLSGIPTDQT</sequence>
<dbReference type="STRING" id="1209926.A0A1G4BRX7"/>
<dbReference type="EMBL" id="MJBS01000003">
    <property type="protein sequence ID" value="OHF04133.1"/>
    <property type="molecule type" value="Genomic_DNA"/>
</dbReference>
<evidence type="ECO:0000313" key="2">
    <source>
        <dbReference type="Proteomes" id="UP000176998"/>
    </source>
</evidence>
<comment type="caution">
    <text evidence="1">The sequence shown here is derived from an EMBL/GenBank/DDBJ whole genome shotgun (WGS) entry which is preliminary data.</text>
</comment>
<dbReference type="Proteomes" id="UP000176998">
    <property type="component" value="Unassembled WGS sequence"/>
</dbReference>
<proteinExistence type="predicted"/>
<keyword evidence="2" id="KW-1185">Reference proteome</keyword>
<dbReference type="RefSeq" id="XP_022481268.1">
    <property type="nucleotide sequence ID" value="XM_022612129.1"/>
</dbReference>
<name>A0A1G4BRX7_9PEZI</name>
<evidence type="ECO:0000313" key="1">
    <source>
        <dbReference type="EMBL" id="OHF04133.1"/>
    </source>
</evidence>
<accession>A0A1G4BRX7</accession>
<protein>
    <recommendedName>
        <fullName evidence="3">Suppressor of anucleate metulae protein B</fullName>
    </recommendedName>
</protein>
<dbReference type="GeneID" id="34553639"/>
<evidence type="ECO:0008006" key="3">
    <source>
        <dbReference type="Google" id="ProtNLM"/>
    </source>
</evidence>
<organism evidence="1 2">
    <name type="scientific">Colletotrichum orchidophilum</name>
    <dbReference type="NCBI Taxonomy" id="1209926"/>
    <lineage>
        <taxon>Eukaryota</taxon>
        <taxon>Fungi</taxon>
        <taxon>Dikarya</taxon>
        <taxon>Ascomycota</taxon>
        <taxon>Pezizomycotina</taxon>
        <taxon>Sordariomycetes</taxon>
        <taxon>Hypocreomycetidae</taxon>
        <taxon>Glomerellales</taxon>
        <taxon>Glomerellaceae</taxon>
        <taxon>Colletotrichum</taxon>
    </lineage>
</organism>
<gene>
    <name evidence="1" type="ORF">CORC01_00472</name>
</gene>
<reference evidence="1 2" key="1">
    <citation type="submission" date="2016-09" db="EMBL/GenBank/DDBJ databases">
        <authorList>
            <person name="Capua I."/>
            <person name="De Benedictis P."/>
            <person name="Joannis T."/>
            <person name="Lombin L.H."/>
            <person name="Cattoli G."/>
        </authorList>
    </citation>
    <scope>NUCLEOTIDE SEQUENCE [LARGE SCALE GENOMIC DNA]</scope>
    <source>
        <strain evidence="1 2">IMI 309357</strain>
    </source>
</reference>
<dbReference type="OrthoDB" id="437457at2759"/>
<dbReference type="AlphaFoldDB" id="A0A1G4BRX7"/>